<dbReference type="RefSeq" id="WP_014546932.1">
    <property type="nucleotide sequence ID" value="NZ_CACZHM010000003.1"/>
</dbReference>
<reference evidence="6 7" key="1">
    <citation type="submission" date="2017-08" db="EMBL/GenBank/DDBJ databases">
        <authorList>
            <person name="de Groot N.N."/>
        </authorList>
    </citation>
    <scope>NUCLEOTIDE SEQUENCE [LARGE SCALE GENOMIC DNA]</scope>
    <source>
        <strain evidence="6 7">HM2</strain>
    </source>
</reference>
<dbReference type="FunFam" id="3.30.300.70:FF:000001">
    <property type="entry name" value="Ribosome maturation factor RimP"/>
    <property type="match status" value="1"/>
</dbReference>
<keyword evidence="2 3" id="KW-0690">Ribosome biogenesis</keyword>
<dbReference type="GO" id="GO:0005829">
    <property type="term" value="C:cytosol"/>
    <property type="evidence" value="ECO:0007669"/>
    <property type="project" value="TreeGrafter"/>
</dbReference>
<dbReference type="GO" id="GO:0006412">
    <property type="term" value="P:translation"/>
    <property type="evidence" value="ECO:0007669"/>
    <property type="project" value="TreeGrafter"/>
</dbReference>
<gene>
    <name evidence="3" type="primary">rimP</name>
    <name evidence="6" type="ORF">SAMN05661053_2776</name>
</gene>
<evidence type="ECO:0000256" key="2">
    <source>
        <dbReference type="ARBA" id="ARBA00022517"/>
    </source>
</evidence>
<comment type="similarity">
    <text evidence="3">Belongs to the RimP family.</text>
</comment>
<dbReference type="Proteomes" id="UP000255423">
    <property type="component" value="Unassembled WGS sequence"/>
</dbReference>
<sequence length="150" mass="16367">MVAQEKLNSLIADACKSASVTLVEADVFRAGKRKTLRIFIDKPEGVTIDDCTNVSHFLSDALDLDPELIEGAYTLEVSSPGIDRPLKSMADFERNKGRLLRVTRSTGKPVTGELLNADEENLTLKLKGNAGEIVIPRSEVLSAKVEVEIK</sequence>
<feature type="domain" description="Ribosome maturation factor RimP N-terminal" evidence="4">
    <location>
        <begin position="10"/>
        <end position="83"/>
    </location>
</feature>
<evidence type="ECO:0000259" key="4">
    <source>
        <dbReference type="Pfam" id="PF02576"/>
    </source>
</evidence>
<dbReference type="InterPro" id="IPR036847">
    <property type="entry name" value="RimP_C_sf"/>
</dbReference>
<evidence type="ECO:0000259" key="5">
    <source>
        <dbReference type="Pfam" id="PF17384"/>
    </source>
</evidence>
<evidence type="ECO:0000313" key="6">
    <source>
        <dbReference type="EMBL" id="SUQ25972.1"/>
    </source>
</evidence>
<dbReference type="AlphaFoldDB" id="A0A380S7Y6"/>
<accession>A0A380S7Y6</accession>
<keyword evidence="1 3" id="KW-0963">Cytoplasm</keyword>
<dbReference type="Gene3D" id="3.30.300.70">
    <property type="entry name" value="RimP-like superfamily, N-terminal"/>
    <property type="match status" value="1"/>
</dbReference>
<dbReference type="SUPFAM" id="SSF75420">
    <property type="entry name" value="YhbC-like, N-terminal domain"/>
    <property type="match status" value="1"/>
</dbReference>
<dbReference type="InterPro" id="IPR035956">
    <property type="entry name" value="RimP_N_sf"/>
</dbReference>
<comment type="function">
    <text evidence="3">Required for maturation of 30S ribosomal subunits.</text>
</comment>
<dbReference type="Pfam" id="PF02576">
    <property type="entry name" value="RimP_N"/>
    <property type="match status" value="1"/>
</dbReference>
<dbReference type="PANTHER" id="PTHR33867:SF1">
    <property type="entry name" value="RIBOSOME MATURATION FACTOR RIMP"/>
    <property type="match status" value="1"/>
</dbReference>
<dbReference type="GO" id="GO:0000028">
    <property type="term" value="P:ribosomal small subunit assembly"/>
    <property type="evidence" value="ECO:0007669"/>
    <property type="project" value="TreeGrafter"/>
</dbReference>
<proteinExistence type="inferred from homology"/>
<evidence type="ECO:0000313" key="7">
    <source>
        <dbReference type="Proteomes" id="UP000255423"/>
    </source>
</evidence>
<dbReference type="PANTHER" id="PTHR33867">
    <property type="entry name" value="RIBOSOME MATURATION FACTOR RIMP"/>
    <property type="match status" value="1"/>
</dbReference>
<feature type="domain" description="Ribosome maturation factor RimP C-terminal" evidence="5">
    <location>
        <begin position="86"/>
        <end position="148"/>
    </location>
</feature>
<dbReference type="InterPro" id="IPR003728">
    <property type="entry name" value="Ribosome_maturation_RimP"/>
</dbReference>
<dbReference type="InterPro" id="IPR028989">
    <property type="entry name" value="RimP_N"/>
</dbReference>
<evidence type="ECO:0000256" key="1">
    <source>
        <dbReference type="ARBA" id="ARBA00022490"/>
    </source>
</evidence>
<dbReference type="EMBL" id="UHJL01000005">
    <property type="protein sequence ID" value="SUQ25972.1"/>
    <property type="molecule type" value="Genomic_DNA"/>
</dbReference>
<dbReference type="Pfam" id="PF17384">
    <property type="entry name" value="DUF150_C"/>
    <property type="match status" value="1"/>
</dbReference>
<protein>
    <recommendedName>
        <fullName evidence="3">Ribosome maturation factor RimP</fullName>
    </recommendedName>
</protein>
<comment type="subcellular location">
    <subcellularLocation>
        <location evidence="3">Cytoplasm</location>
    </subcellularLocation>
</comment>
<dbReference type="SUPFAM" id="SSF74942">
    <property type="entry name" value="YhbC-like, C-terminal domain"/>
    <property type="match status" value="1"/>
</dbReference>
<dbReference type="InterPro" id="IPR028998">
    <property type="entry name" value="RimP_C"/>
</dbReference>
<dbReference type="OMA" id="IYRVYIT"/>
<name>A0A380S7Y6_FIBSU</name>
<organism evidence="6 7">
    <name type="scientific">Fibrobacter succinogenes</name>
    <name type="common">Bacteroides succinogenes</name>
    <dbReference type="NCBI Taxonomy" id="833"/>
    <lineage>
        <taxon>Bacteria</taxon>
        <taxon>Pseudomonadati</taxon>
        <taxon>Fibrobacterota</taxon>
        <taxon>Fibrobacteria</taxon>
        <taxon>Fibrobacterales</taxon>
        <taxon>Fibrobacteraceae</taxon>
        <taxon>Fibrobacter</taxon>
    </lineage>
</organism>
<evidence type="ECO:0000256" key="3">
    <source>
        <dbReference type="HAMAP-Rule" id="MF_01077"/>
    </source>
</evidence>
<dbReference type="CDD" id="cd01734">
    <property type="entry name" value="YlxS_C"/>
    <property type="match status" value="1"/>
</dbReference>
<dbReference type="HAMAP" id="MF_01077">
    <property type="entry name" value="RimP"/>
    <property type="match status" value="1"/>
</dbReference>